<organism evidence="3 4">
    <name type="scientific">Glonium stellatum</name>
    <dbReference type="NCBI Taxonomy" id="574774"/>
    <lineage>
        <taxon>Eukaryota</taxon>
        <taxon>Fungi</taxon>
        <taxon>Dikarya</taxon>
        <taxon>Ascomycota</taxon>
        <taxon>Pezizomycotina</taxon>
        <taxon>Dothideomycetes</taxon>
        <taxon>Pleosporomycetidae</taxon>
        <taxon>Gloniales</taxon>
        <taxon>Gloniaceae</taxon>
        <taxon>Glonium</taxon>
    </lineage>
</organism>
<evidence type="ECO:0000259" key="2">
    <source>
        <dbReference type="Pfam" id="PF25534"/>
    </source>
</evidence>
<feature type="domain" description="DUF7918" evidence="2">
    <location>
        <begin position="230"/>
        <end position="323"/>
    </location>
</feature>
<feature type="compositionally biased region" description="Polar residues" evidence="1">
    <location>
        <begin position="645"/>
        <end position="670"/>
    </location>
</feature>
<feature type="compositionally biased region" description="Basic and acidic residues" evidence="1">
    <location>
        <begin position="527"/>
        <end position="539"/>
    </location>
</feature>
<feature type="compositionally biased region" description="Polar residues" evidence="1">
    <location>
        <begin position="439"/>
        <end position="458"/>
    </location>
</feature>
<feature type="region of interest" description="Disordered" evidence="1">
    <location>
        <begin position="421"/>
        <end position="704"/>
    </location>
</feature>
<sequence length="704" mass="78191">MPKFKGITVKVETQNGVELDEYGVRKMSSRNFCSSYIQAETDVSFQISLTPDIKFFKDYYEALGIRPSRKITRPRRYRHQSRRPLPSDDDYMNELDESDELDEWDYKELNQIYTNKRSKLPAKGPQEFHLLATIYIDGRVKYERQAIVYLDPSHHNVSRADGKVWVQARYSKANDGTIVEHKWVFKDVGIETMFDKLLLSGDVKEENNKEDEDTIIEAMNSLGTEERDGDKEEANAGVIKITLQRVTLGKEYKDEDFDTPYREDEDVDVDMADANKVTHTTRLTKGRGFYNVVPVITYKALEESEYATFKFFYRSKDILRKFGFANFPQSPRLPPTTIARGRLQETMSFMTPLSVSNLHPLGMTPPTLRTIGQKSSENQSSEKKTGDDKGNEDITKLSKNSIMKSSFTTFRDSRKIDALKGKGKDQITTPLGVLRPVNINKQHVPRSSSPNADINSPSDSEEDSDQITKSFTQSFKGTSKSPVNNPSNEANKNEETPPAISKSLTKHALHGLASSSSADALPALGNKSDKFTAIRHPNESEPAGSDADDEADSSEVESKDAVTNLQITSIDTSNGISENRDDRGLHEEMKDITIAQPGMKRKSRSSSGDNVDTDNDDDDEVHKDSGAGPACLSTIALLKYKKPRSSSSTPSGYCAGSDSSAGHTSDNTTPKPSPPPLLSLLPGITVTAPSGDEAEGEQAEEVSR</sequence>
<evidence type="ECO:0000313" key="4">
    <source>
        <dbReference type="Proteomes" id="UP000250140"/>
    </source>
</evidence>
<name>A0A8E2FCS4_9PEZI</name>
<keyword evidence="4" id="KW-1185">Reference proteome</keyword>
<dbReference type="OrthoDB" id="5409365at2759"/>
<dbReference type="Proteomes" id="UP000250140">
    <property type="component" value="Unassembled WGS sequence"/>
</dbReference>
<proteinExistence type="predicted"/>
<reference evidence="3 4" key="1">
    <citation type="journal article" date="2016" name="Nat. Commun.">
        <title>Ectomycorrhizal ecology is imprinted in the genome of the dominant symbiotic fungus Cenococcum geophilum.</title>
        <authorList>
            <consortium name="DOE Joint Genome Institute"/>
            <person name="Peter M."/>
            <person name="Kohler A."/>
            <person name="Ohm R.A."/>
            <person name="Kuo A."/>
            <person name="Krutzmann J."/>
            <person name="Morin E."/>
            <person name="Arend M."/>
            <person name="Barry K.W."/>
            <person name="Binder M."/>
            <person name="Choi C."/>
            <person name="Clum A."/>
            <person name="Copeland A."/>
            <person name="Grisel N."/>
            <person name="Haridas S."/>
            <person name="Kipfer T."/>
            <person name="LaButti K."/>
            <person name="Lindquist E."/>
            <person name="Lipzen A."/>
            <person name="Maire R."/>
            <person name="Meier B."/>
            <person name="Mihaltcheva S."/>
            <person name="Molinier V."/>
            <person name="Murat C."/>
            <person name="Poggeler S."/>
            <person name="Quandt C.A."/>
            <person name="Sperisen C."/>
            <person name="Tritt A."/>
            <person name="Tisserant E."/>
            <person name="Crous P.W."/>
            <person name="Henrissat B."/>
            <person name="Nehls U."/>
            <person name="Egli S."/>
            <person name="Spatafora J.W."/>
            <person name="Grigoriev I.V."/>
            <person name="Martin F.M."/>
        </authorList>
    </citation>
    <scope>NUCLEOTIDE SEQUENCE [LARGE SCALE GENOMIC DNA]</scope>
    <source>
        <strain evidence="3 4">CBS 207.34</strain>
    </source>
</reference>
<dbReference type="Pfam" id="PF25534">
    <property type="entry name" value="DUF7918"/>
    <property type="match status" value="1"/>
</dbReference>
<feature type="compositionally biased region" description="Acidic residues" evidence="1">
    <location>
        <begin position="692"/>
        <end position="704"/>
    </location>
</feature>
<dbReference type="AlphaFoldDB" id="A0A8E2FCS4"/>
<feature type="compositionally biased region" description="Polar residues" evidence="1">
    <location>
        <begin position="563"/>
        <end position="577"/>
    </location>
</feature>
<feature type="compositionally biased region" description="Basic and acidic residues" evidence="1">
    <location>
        <begin position="578"/>
        <end position="591"/>
    </location>
</feature>
<evidence type="ECO:0000256" key="1">
    <source>
        <dbReference type="SAM" id="MobiDB-lite"/>
    </source>
</evidence>
<feature type="compositionally biased region" description="Polar residues" evidence="1">
    <location>
        <begin position="467"/>
        <end position="490"/>
    </location>
</feature>
<dbReference type="InterPro" id="IPR057678">
    <property type="entry name" value="DUF7918"/>
</dbReference>
<feature type="compositionally biased region" description="Low complexity" evidence="1">
    <location>
        <begin position="510"/>
        <end position="524"/>
    </location>
</feature>
<feature type="compositionally biased region" description="Acidic residues" evidence="1">
    <location>
        <begin position="546"/>
        <end position="555"/>
    </location>
</feature>
<feature type="region of interest" description="Disordered" evidence="1">
    <location>
        <begin position="356"/>
        <end position="398"/>
    </location>
</feature>
<feature type="compositionally biased region" description="Basic residues" evidence="1">
    <location>
        <begin position="73"/>
        <end position="82"/>
    </location>
</feature>
<evidence type="ECO:0000313" key="3">
    <source>
        <dbReference type="EMBL" id="OCL14619.1"/>
    </source>
</evidence>
<accession>A0A8E2FCS4</accession>
<protein>
    <recommendedName>
        <fullName evidence="2">DUF7918 domain-containing protein</fullName>
    </recommendedName>
</protein>
<feature type="region of interest" description="Disordered" evidence="1">
    <location>
        <begin position="73"/>
        <end position="92"/>
    </location>
</feature>
<gene>
    <name evidence="3" type="ORF">AOQ84DRAFT_384591</name>
</gene>
<feature type="compositionally biased region" description="Basic and acidic residues" evidence="1">
    <location>
        <begin position="380"/>
        <end position="396"/>
    </location>
</feature>
<dbReference type="EMBL" id="KV748554">
    <property type="protein sequence ID" value="OCL14619.1"/>
    <property type="molecule type" value="Genomic_DNA"/>
</dbReference>